<name>E8UC29_DEIML</name>
<dbReference type="Pfam" id="PF00440">
    <property type="entry name" value="TetR_N"/>
    <property type="match status" value="1"/>
</dbReference>
<dbReference type="PANTHER" id="PTHR30055">
    <property type="entry name" value="HTH-TYPE TRANSCRIPTIONAL REGULATOR RUTR"/>
    <property type="match status" value="1"/>
</dbReference>
<reference evidence="7 8" key="1">
    <citation type="journal article" date="2011" name="Stand. Genomic Sci.">
        <title>Complete genome sequence of Deinococcus maricopensis type strain (LB-34).</title>
        <authorList>
            <person name="Pukall R."/>
            <person name="Zeytun A."/>
            <person name="Lucas S."/>
            <person name="Lapidus A."/>
            <person name="Hammon N."/>
            <person name="Deshpande S."/>
            <person name="Nolan M."/>
            <person name="Cheng J.F."/>
            <person name="Pitluck S."/>
            <person name="Liolios K."/>
            <person name="Pagani I."/>
            <person name="Mikhailova N."/>
            <person name="Ivanova N."/>
            <person name="Mavromatis K."/>
            <person name="Pati A."/>
            <person name="Tapia R."/>
            <person name="Han C."/>
            <person name="Goodwin L."/>
            <person name="Chen A."/>
            <person name="Palaniappan K."/>
            <person name="Land M."/>
            <person name="Hauser L."/>
            <person name="Chang Y.J."/>
            <person name="Jeffries C.D."/>
            <person name="Brambilla E.M."/>
            <person name="Rohde M."/>
            <person name="Goker M."/>
            <person name="Detter J.C."/>
            <person name="Woyke T."/>
            <person name="Bristow J."/>
            <person name="Eisen J.A."/>
            <person name="Markowitz V."/>
            <person name="Hugenholtz P."/>
            <person name="Kyrpides N.C."/>
            <person name="Klenk H.P."/>
        </authorList>
    </citation>
    <scope>NUCLEOTIDE SEQUENCE [LARGE SCALE GENOMIC DNA]</scope>
    <source>
        <strain evidence="8">DSM 21211 / LMG 22137 / NRRL B-23946 / LB-34</strain>
    </source>
</reference>
<dbReference type="RefSeq" id="WP_013558193.1">
    <property type="nucleotide sequence ID" value="NC_014958.1"/>
</dbReference>
<dbReference type="PROSITE" id="PS50977">
    <property type="entry name" value="HTH_TETR_2"/>
    <property type="match status" value="1"/>
</dbReference>
<dbReference type="SUPFAM" id="SSF46689">
    <property type="entry name" value="Homeodomain-like"/>
    <property type="match status" value="1"/>
</dbReference>
<accession>E8UC29</accession>
<dbReference type="eggNOG" id="COG1309">
    <property type="taxonomic scope" value="Bacteria"/>
</dbReference>
<dbReference type="HOGENOM" id="CLU_069356_15_6_0"/>
<evidence type="ECO:0000313" key="8">
    <source>
        <dbReference type="Proteomes" id="UP000008635"/>
    </source>
</evidence>
<dbReference type="GO" id="GO:0000976">
    <property type="term" value="F:transcription cis-regulatory region binding"/>
    <property type="evidence" value="ECO:0007669"/>
    <property type="project" value="TreeGrafter"/>
</dbReference>
<feature type="DNA-binding region" description="H-T-H motif" evidence="5">
    <location>
        <begin position="29"/>
        <end position="48"/>
    </location>
</feature>
<sequence>MTRDGQQTLKRILEKAYVLIAEGGLDGMALAELARRVGIAKPTLYHYFPSKDDLLRALFHEVCRAAAFPATFAWATYTPGNFLDRLAEDGAASIEEQQRHPMFSRVLHEYFALGLRDPRYADALRDLVRGYHDGFRDLLRHGVQLGALPPLDVNTHAAWLAFTFDGLSNAVLMGLDIDIRPLWTQQVRRLLTP</sequence>
<evidence type="ECO:0000256" key="1">
    <source>
        <dbReference type="ARBA" id="ARBA00022491"/>
    </source>
</evidence>
<dbReference type="InterPro" id="IPR050109">
    <property type="entry name" value="HTH-type_TetR-like_transc_reg"/>
</dbReference>
<dbReference type="AlphaFoldDB" id="E8UC29"/>
<dbReference type="PRINTS" id="PR00455">
    <property type="entry name" value="HTHTETR"/>
</dbReference>
<dbReference type="SUPFAM" id="SSF48498">
    <property type="entry name" value="Tetracyclin repressor-like, C-terminal domain"/>
    <property type="match status" value="1"/>
</dbReference>
<protein>
    <submittedName>
        <fullName evidence="7">Regulatory protein TetR</fullName>
    </submittedName>
</protein>
<gene>
    <name evidence="7" type="ordered locus">Deima_3061</name>
</gene>
<evidence type="ECO:0000259" key="6">
    <source>
        <dbReference type="PROSITE" id="PS50977"/>
    </source>
</evidence>
<dbReference type="InterPro" id="IPR001647">
    <property type="entry name" value="HTH_TetR"/>
</dbReference>
<dbReference type="Pfam" id="PF13977">
    <property type="entry name" value="TetR_C_6"/>
    <property type="match status" value="1"/>
</dbReference>
<dbReference type="EMBL" id="CP002454">
    <property type="protein sequence ID" value="ADV68690.1"/>
    <property type="molecule type" value="Genomic_DNA"/>
</dbReference>
<keyword evidence="8" id="KW-1185">Reference proteome</keyword>
<evidence type="ECO:0000313" key="7">
    <source>
        <dbReference type="EMBL" id="ADV68690.1"/>
    </source>
</evidence>
<dbReference type="STRING" id="709986.Deima_3061"/>
<evidence type="ECO:0000256" key="5">
    <source>
        <dbReference type="PROSITE-ProRule" id="PRU00335"/>
    </source>
</evidence>
<reference evidence="8" key="2">
    <citation type="submission" date="2011-01" db="EMBL/GenBank/DDBJ databases">
        <title>The complete genome of Deinococcus maricopensis DSM 21211.</title>
        <authorList>
            <consortium name="US DOE Joint Genome Institute (JGI-PGF)"/>
            <person name="Lucas S."/>
            <person name="Copeland A."/>
            <person name="Lapidus A."/>
            <person name="Goodwin L."/>
            <person name="Pitluck S."/>
            <person name="Kyrpides N."/>
            <person name="Mavromatis K."/>
            <person name="Pagani I."/>
            <person name="Ivanova N."/>
            <person name="Ovchinnikova G."/>
            <person name="Zeytun A."/>
            <person name="Detter J.C."/>
            <person name="Han C."/>
            <person name="Land M."/>
            <person name="Hauser L."/>
            <person name="Markowitz V."/>
            <person name="Cheng J.-F."/>
            <person name="Hugenholtz P."/>
            <person name="Woyke T."/>
            <person name="Wu D."/>
            <person name="Pukall R."/>
            <person name="Gehrich-Schroeter G."/>
            <person name="Brambilla E."/>
            <person name="Klenk H.-P."/>
            <person name="Eisen J.A."/>
        </authorList>
    </citation>
    <scope>NUCLEOTIDE SEQUENCE [LARGE SCALE GENOMIC DNA]</scope>
    <source>
        <strain evidence="8">DSM 21211 / LMG 22137 / NRRL B-23946 / LB-34</strain>
    </source>
</reference>
<evidence type="ECO:0000256" key="4">
    <source>
        <dbReference type="ARBA" id="ARBA00023163"/>
    </source>
</evidence>
<organism evidence="7 8">
    <name type="scientific">Deinococcus maricopensis (strain DSM 21211 / LMG 22137 / NRRL B-23946 / LB-34)</name>
    <dbReference type="NCBI Taxonomy" id="709986"/>
    <lineage>
        <taxon>Bacteria</taxon>
        <taxon>Thermotogati</taxon>
        <taxon>Deinococcota</taxon>
        <taxon>Deinococci</taxon>
        <taxon>Deinococcales</taxon>
        <taxon>Deinococcaceae</taxon>
        <taxon>Deinococcus</taxon>
    </lineage>
</organism>
<keyword evidence="3 5" id="KW-0238">DNA-binding</keyword>
<dbReference type="OrthoDB" id="9814200at2"/>
<dbReference type="InterPro" id="IPR039538">
    <property type="entry name" value="BetI_C"/>
</dbReference>
<keyword evidence="1" id="KW-0678">Repressor</keyword>
<keyword evidence="4" id="KW-0804">Transcription</keyword>
<dbReference type="GO" id="GO:0003700">
    <property type="term" value="F:DNA-binding transcription factor activity"/>
    <property type="evidence" value="ECO:0007669"/>
    <property type="project" value="TreeGrafter"/>
</dbReference>
<keyword evidence="2" id="KW-0805">Transcription regulation</keyword>
<feature type="domain" description="HTH tetR-type" evidence="6">
    <location>
        <begin position="6"/>
        <end position="66"/>
    </location>
</feature>
<proteinExistence type="predicted"/>
<evidence type="ECO:0000256" key="2">
    <source>
        <dbReference type="ARBA" id="ARBA00023015"/>
    </source>
</evidence>
<dbReference type="Proteomes" id="UP000008635">
    <property type="component" value="Chromosome"/>
</dbReference>
<dbReference type="PANTHER" id="PTHR30055:SF234">
    <property type="entry name" value="HTH-TYPE TRANSCRIPTIONAL REGULATOR BETI"/>
    <property type="match status" value="1"/>
</dbReference>
<evidence type="ECO:0000256" key="3">
    <source>
        <dbReference type="ARBA" id="ARBA00023125"/>
    </source>
</evidence>
<dbReference type="KEGG" id="dmr:Deima_3061"/>
<dbReference type="InterPro" id="IPR009057">
    <property type="entry name" value="Homeodomain-like_sf"/>
</dbReference>
<dbReference type="InterPro" id="IPR036271">
    <property type="entry name" value="Tet_transcr_reg_TetR-rel_C_sf"/>
</dbReference>
<dbReference type="Gene3D" id="1.10.357.10">
    <property type="entry name" value="Tetracycline Repressor, domain 2"/>
    <property type="match status" value="1"/>
</dbReference>